<dbReference type="Pfam" id="PF03006">
    <property type="entry name" value="HlyIII"/>
    <property type="match status" value="1"/>
</dbReference>
<evidence type="ECO:0000256" key="7">
    <source>
        <dbReference type="SAM" id="Phobius"/>
    </source>
</evidence>
<dbReference type="GO" id="GO:0016020">
    <property type="term" value="C:membrane"/>
    <property type="evidence" value="ECO:0007669"/>
    <property type="project" value="UniProtKB-SubCell"/>
</dbReference>
<sequence length="263" mass="29512">MLMPGVAQKGGLWTGLGVVELGGYWPVLAPRTIRLYTYEQIPWHLKGNPYITDGYRAFLPSRLCIKSLWVMSNDSGNIWSHLLGFCLFLGFAVYDGIFVLPSVQASLNDHIIHGLFLFCFQVCMLFSTGFHLFCAHRSERVVRRWLSIDHAGIAFGMLGCFLPAIYFGFYCHPFWHRVYLLMVLGFTGAIFVLTLHPSFHSPLGSRLPPSSPMALFVSLGLVGLVLAAHWVILSGGLEAPIVQVFKMAFHHYLRSPPPPYPIL</sequence>
<evidence type="ECO:0000256" key="6">
    <source>
        <dbReference type="PIRSR" id="PIRSR604254-1"/>
    </source>
</evidence>
<feature type="transmembrane region" description="Helical" evidence="7">
    <location>
        <begin position="178"/>
        <end position="195"/>
    </location>
</feature>
<comment type="subcellular location">
    <subcellularLocation>
        <location evidence="1">Membrane</location>
        <topology evidence="1">Multi-pass membrane protein</topology>
    </subcellularLocation>
</comment>
<keyword evidence="3 7" id="KW-0812">Transmembrane</keyword>
<reference evidence="8" key="2">
    <citation type="submission" date="2025-09" db="UniProtKB">
        <authorList>
            <consortium name="Ensembl"/>
        </authorList>
    </citation>
    <scope>IDENTIFICATION</scope>
</reference>
<evidence type="ECO:0000313" key="8">
    <source>
        <dbReference type="Ensembl" id="ENSEBUP00000027596.1"/>
    </source>
</evidence>
<accession>A0A8C4RD07</accession>
<dbReference type="Proteomes" id="UP000694388">
    <property type="component" value="Unplaced"/>
</dbReference>
<feature type="transmembrane region" description="Helical" evidence="7">
    <location>
        <begin position="112"/>
        <end position="133"/>
    </location>
</feature>
<evidence type="ECO:0000256" key="5">
    <source>
        <dbReference type="ARBA" id="ARBA00023136"/>
    </source>
</evidence>
<keyword evidence="6" id="KW-0479">Metal-binding</keyword>
<dbReference type="AlphaFoldDB" id="A0A8C4RD07"/>
<name>A0A8C4RD07_EPTBU</name>
<evidence type="ECO:0000256" key="1">
    <source>
        <dbReference type="ARBA" id="ARBA00004141"/>
    </source>
</evidence>
<dbReference type="Ensembl" id="ENSEBUT00000028172.1">
    <property type="protein sequence ID" value="ENSEBUP00000027596.1"/>
    <property type="gene ID" value="ENSEBUG00000016892.1"/>
</dbReference>
<comment type="similarity">
    <text evidence="2">Belongs to the ADIPOR family.</text>
</comment>
<dbReference type="PANTHER" id="PTHR20855">
    <property type="entry name" value="ADIPOR/PROGESTIN RECEPTOR-RELATED"/>
    <property type="match status" value="1"/>
</dbReference>
<dbReference type="GO" id="GO:0046872">
    <property type="term" value="F:metal ion binding"/>
    <property type="evidence" value="ECO:0007669"/>
    <property type="project" value="UniProtKB-KW"/>
</dbReference>
<organism evidence="8 9">
    <name type="scientific">Eptatretus burgeri</name>
    <name type="common">Inshore hagfish</name>
    <dbReference type="NCBI Taxonomy" id="7764"/>
    <lineage>
        <taxon>Eukaryota</taxon>
        <taxon>Metazoa</taxon>
        <taxon>Chordata</taxon>
        <taxon>Craniata</taxon>
        <taxon>Vertebrata</taxon>
        <taxon>Cyclostomata</taxon>
        <taxon>Myxini</taxon>
        <taxon>Myxiniformes</taxon>
        <taxon>Myxinidae</taxon>
        <taxon>Eptatretinae</taxon>
        <taxon>Eptatretus</taxon>
    </lineage>
</organism>
<dbReference type="GeneTree" id="ENSGT00940000155291"/>
<evidence type="ECO:0000256" key="2">
    <source>
        <dbReference type="ARBA" id="ARBA00007018"/>
    </source>
</evidence>
<evidence type="ECO:0000313" key="9">
    <source>
        <dbReference type="Proteomes" id="UP000694388"/>
    </source>
</evidence>
<feature type="binding site" evidence="6">
    <location>
        <position position="131"/>
    </location>
    <ligand>
        <name>Zn(2+)</name>
        <dbReference type="ChEBI" id="CHEBI:29105"/>
    </ligand>
</feature>
<dbReference type="PANTHER" id="PTHR20855:SF15">
    <property type="entry name" value="PROGESTIN AND ADIPOQ RECEPTOR FAMILY MEMBER 3"/>
    <property type="match status" value="1"/>
</dbReference>
<evidence type="ECO:0000256" key="3">
    <source>
        <dbReference type="ARBA" id="ARBA00022692"/>
    </source>
</evidence>
<evidence type="ECO:0000256" key="4">
    <source>
        <dbReference type="ARBA" id="ARBA00022989"/>
    </source>
</evidence>
<protein>
    <submittedName>
        <fullName evidence="8">Progestin and adipoQ receptor family member IIIa</fullName>
    </submittedName>
</protein>
<keyword evidence="9" id="KW-1185">Reference proteome</keyword>
<keyword evidence="5 7" id="KW-0472">Membrane</keyword>
<feature type="transmembrane region" description="Helical" evidence="7">
    <location>
        <begin position="215"/>
        <end position="237"/>
    </location>
</feature>
<keyword evidence="6" id="KW-0862">Zinc</keyword>
<keyword evidence="4 7" id="KW-1133">Transmembrane helix</keyword>
<feature type="transmembrane region" description="Helical" evidence="7">
    <location>
        <begin position="78"/>
        <end position="100"/>
    </location>
</feature>
<dbReference type="InterPro" id="IPR004254">
    <property type="entry name" value="AdipoR/HlyIII-related"/>
</dbReference>
<proteinExistence type="inferred from homology"/>
<feature type="transmembrane region" description="Helical" evidence="7">
    <location>
        <begin position="153"/>
        <end position="171"/>
    </location>
</feature>
<dbReference type="GO" id="GO:0038023">
    <property type="term" value="F:signaling receptor activity"/>
    <property type="evidence" value="ECO:0007669"/>
    <property type="project" value="TreeGrafter"/>
</dbReference>
<reference evidence="8" key="1">
    <citation type="submission" date="2025-08" db="UniProtKB">
        <authorList>
            <consortium name="Ensembl"/>
        </authorList>
    </citation>
    <scope>IDENTIFICATION</scope>
</reference>